<feature type="domain" description="Carboxymuconolactone decarboxylase-like" evidence="1">
    <location>
        <begin position="36"/>
        <end position="117"/>
    </location>
</feature>
<evidence type="ECO:0000313" key="2">
    <source>
        <dbReference type="EMBL" id="APH71100.1"/>
    </source>
</evidence>
<dbReference type="Gene3D" id="1.20.1290.10">
    <property type="entry name" value="AhpD-like"/>
    <property type="match status" value="1"/>
</dbReference>
<dbReference type="InterPro" id="IPR003779">
    <property type="entry name" value="CMD-like"/>
</dbReference>
<dbReference type="Pfam" id="PF02627">
    <property type="entry name" value="CMD"/>
    <property type="match status" value="1"/>
</dbReference>
<dbReference type="RefSeq" id="WP_072602506.1">
    <property type="nucleotide sequence ID" value="NZ_CP018171.1"/>
</dbReference>
<evidence type="ECO:0000313" key="3">
    <source>
        <dbReference type="Proteomes" id="UP000182840"/>
    </source>
</evidence>
<keyword evidence="3" id="KW-1185">Reference proteome</keyword>
<dbReference type="Proteomes" id="UP000182840">
    <property type="component" value="Chromosome"/>
</dbReference>
<reference evidence="3" key="1">
    <citation type="submission" date="2016-11" db="EMBL/GenBank/DDBJ databases">
        <title>Mesorhizobium oceanicum sp. nov., isolated from deep seawater in South China Sea.</title>
        <authorList>
            <person name="Fu G.-Y."/>
        </authorList>
    </citation>
    <scope>NUCLEOTIDE SEQUENCE [LARGE SCALE GENOMIC DNA]</scope>
    <source>
        <strain evidence="3">B7</strain>
    </source>
</reference>
<dbReference type="InterPro" id="IPR029032">
    <property type="entry name" value="AhpD-like"/>
</dbReference>
<gene>
    <name evidence="2" type="ORF">BSQ44_06745</name>
</gene>
<proteinExistence type="predicted"/>
<dbReference type="AlphaFoldDB" id="A0A1L3SNZ7"/>
<dbReference type="KEGG" id="meso:BSQ44_06745"/>
<dbReference type="EMBL" id="CP018171">
    <property type="protein sequence ID" value="APH71100.1"/>
    <property type="molecule type" value="Genomic_DNA"/>
</dbReference>
<organism evidence="2 3">
    <name type="scientific">Aquibium oceanicum</name>
    <dbReference type="NCBI Taxonomy" id="1670800"/>
    <lineage>
        <taxon>Bacteria</taxon>
        <taxon>Pseudomonadati</taxon>
        <taxon>Pseudomonadota</taxon>
        <taxon>Alphaproteobacteria</taxon>
        <taxon>Hyphomicrobiales</taxon>
        <taxon>Phyllobacteriaceae</taxon>
        <taxon>Aquibium</taxon>
    </lineage>
</organism>
<dbReference type="PANTHER" id="PTHR33570">
    <property type="entry name" value="4-CARBOXYMUCONOLACTONE DECARBOXYLASE FAMILY PROTEIN"/>
    <property type="match status" value="1"/>
</dbReference>
<name>A0A1L3SNZ7_9HYPH</name>
<dbReference type="STRING" id="1670800.BSQ44_06745"/>
<dbReference type="PANTHER" id="PTHR33570:SF2">
    <property type="entry name" value="CARBOXYMUCONOLACTONE DECARBOXYLASE-LIKE DOMAIN-CONTAINING PROTEIN"/>
    <property type="match status" value="1"/>
</dbReference>
<accession>A0A1L3SNZ7</accession>
<dbReference type="GO" id="GO:0051920">
    <property type="term" value="F:peroxiredoxin activity"/>
    <property type="evidence" value="ECO:0007669"/>
    <property type="project" value="InterPro"/>
</dbReference>
<sequence length="126" mass="13754">MTKSPDELGIELRRKMFGAAGAEQQIEKASDFTQPMQDIVTRICFGEVWQRPGLGTRERSMITLAMLAALGKEPELKVHVRGAIANGVTKEEIREILIHSFLYCGIPAMVGGLRAAESVLGDLGVE</sequence>
<protein>
    <submittedName>
        <fullName evidence="2">4-carboxymuconolactone decarboxylase</fullName>
    </submittedName>
</protein>
<dbReference type="OrthoDB" id="7507676at2"/>
<evidence type="ECO:0000259" key="1">
    <source>
        <dbReference type="Pfam" id="PF02627"/>
    </source>
</evidence>
<dbReference type="InterPro" id="IPR052512">
    <property type="entry name" value="4CMD/NDH-1_regulator"/>
</dbReference>
<dbReference type="SUPFAM" id="SSF69118">
    <property type="entry name" value="AhpD-like"/>
    <property type="match status" value="1"/>
</dbReference>